<feature type="compositionally biased region" description="Low complexity" evidence="1">
    <location>
        <begin position="147"/>
        <end position="158"/>
    </location>
</feature>
<dbReference type="EMBL" id="FNOT01000003">
    <property type="protein sequence ID" value="SDX86096.1"/>
    <property type="molecule type" value="Genomic_DNA"/>
</dbReference>
<dbReference type="AlphaFoldDB" id="A0A1H3F526"/>
<evidence type="ECO:0000313" key="4">
    <source>
        <dbReference type="Proteomes" id="UP000198921"/>
    </source>
</evidence>
<feature type="region of interest" description="Disordered" evidence="1">
    <location>
        <begin position="130"/>
        <end position="184"/>
    </location>
</feature>
<evidence type="ECO:0000256" key="2">
    <source>
        <dbReference type="SAM" id="SignalP"/>
    </source>
</evidence>
<reference evidence="4" key="1">
    <citation type="submission" date="2016-10" db="EMBL/GenBank/DDBJ databases">
        <authorList>
            <person name="Varghese N."/>
            <person name="Submissions S."/>
        </authorList>
    </citation>
    <scope>NUCLEOTIDE SEQUENCE [LARGE SCALE GENOMIC DNA]</scope>
    <source>
        <strain evidence="4">DSM 45422</strain>
    </source>
</reference>
<feature type="region of interest" description="Disordered" evidence="1">
    <location>
        <begin position="43"/>
        <end position="71"/>
    </location>
</feature>
<accession>A0A1H3F526</accession>
<feature type="compositionally biased region" description="Basic and acidic residues" evidence="1">
    <location>
        <begin position="132"/>
        <end position="141"/>
    </location>
</feature>
<dbReference type="OrthoDB" id="5198325at2"/>
<protein>
    <recommendedName>
        <fullName evidence="5">Secreted protein</fullName>
    </recommendedName>
</protein>
<sequence>MTRTVALAALWTASAASAVGFLAVSLVDAEASPVTRPIAATESVSASPAGSHDAGLPAAASQPPAAAPPSGEYATVGGTVFASCDGGILQVGAAPATGWWVDDQDQHGEVEFGSATQEVEVHVACADGVPSFRDEGVRADEDRPEDSSSPSPAPGADDSTGRVGGGHGSDDPPGDDDGGDRVDD</sequence>
<gene>
    <name evidence="3" type="ORF">SAMN05660209_01505</name>
</gene>
<feature type="compositionally biased region" description="Low complexity" evidence="1">
    <location>
        <begin position="57"/>
        <end position="70"/>
    </location>
</feature>
<feature type="signal peptide" evidence="2">
    <location>
        <begin position="1"/>
        <end position="18"/>
    </location>
</feature>
<evidence type="ECO:0008006" key="5">
    <source>
        <dbReference type="Google" id="ProtNLM"/>
    </source>
</evidence>
<proteinExistence type="predicted"/>
<keyword evidence="4" id="KW-1185">Reference proteome</keyword>
<feature type="chain" id="PRO_5038675333" description="Secreted protein" evidence="2">
    <location>
        <begin position="19"/>
        <end position="184"/>
    </location>
</feature>
<dbReference type="RefSeq" id="WP_091153029.1">
    <property type="nucleotide sequence ID" value="NZ_FNOT01000003.1"/>
</dbReference>
<evidence type="ECO:0000256" key="1">
    <source>
        <dbReference type="SAM" id="MobiDB-lite"/>
    </source>
</evidence>
<evidence type="ECO:0000313" key="3">
    <source>
        <dbReference type="EMBL" id="SDX86096.1"/>
    </source>
</evidence>
<name>A0A1H3F526_9ACTN</name>
<organism evidence="3 4">
    <name type="scientific">Geodermatophilus africanus</name>
    <dbReference type="NCBI Taxonomy" id="1137993"/>
    <lineage>
        <taxon>Bacteria</taxon>
        <taxon>Bacillati</taxon>
        <taxon>Actinomycetota</taxon>
        <taxon>Actinomycetes</taxon>
        <taxon>Geodermatophilales</taxon>
        <taxon>Geodermatophilaceae</taxon>
        <taxon>Geodermatophilus</taxon>
    </lineage>
</organism>
<dbReference type="Proteomes" id="UP000198921">
    <property type="component" value="Unassembled WGS sequence"/>
</dbReference>
<dbReference type="STRING" id="1137993.SAMN05660209_01505"/>
<keyword evidence="2" id="KW-0732">Signal</keyword>